<dbReference type="EMBL" id="HBJA01147874">
    <property type="protein sequence ID" value="CAE0839522.1"/>
    <property type="molecule type" value="Transcribed_RNA"/>
</dbReference>
<name>A0A7S4LMU5_9EUGL</name>
<reference evidence="2" key="1">
    <citation type="submission" date="2021-01" db="EMBL/GenBank/DDBJ databases">
        <authorList>
            <person name="Corre E."/>
            <person name="Pelletier E."/>
            <person name="Niang G."/>
            <person name="Scheremetjew M."/>
            <person name="Finn R."/>
            <person name="Kale V."/>
            <person name="Holt S."/>
            <person name="Cochrane G."/>
            <person name="Meng A."/>
            <person name="Brown T."/>
            <person name="Cohen L."/>
        </authorList>
    </citation>
    <scope>NUCLEOTIDE SEQUENCE</scope>
    <source>
        <strain evidence="2">CCMP1594</strain>
    </source>
</reference>
<dbReference type="AlphaFoldDB" id="A0A7S4LMU5"/>
<evidence type="ECO:0000313" key="2">
    <source>
        <dbReference type="EMBL" id="CAE0839522.1"/>
    </source>
</evidence>
<sequence>MAGARDPAGLKRADFEKFINVCGYASKLRPETVETCWQQYLVNADVRRQERRRRKSRTLLNQQTLEDMQHLERTLTLELQEWDRHFHDAKRRKLAPAHFDSASAPPDPESRDSGSAALNVSCAEDVKTAEGPEVFLGGALQVAVRHHATCQKYVDSVSKLSAACDQVYAHSKKLLDEGTSSAKDIRGLLPHGAGSL</sequence>
<feature type="region of interest" description="Disordered" evidence="1">
    <location>
        <begin position="96"/>
        <end position="116"/>
    </location>
</feature>
<accession>A0A7S4LMU5</accession>
<gene>
    <name evidence="2" type="ORF">EGYM00163_LOCUS50894</name>
</gene>
<organism evidence="2">
    <name type="scientific">Eutreptiella gymnastica</name>
    <dbReference type="NCBI Taxonomy" id="73025"/>
    <lineage>
        <taxon>Eukaryota</taxon>
        <taxon>Discoba</taxon>
        <taxon>Euglenozoa</taxon>
        <taxon>Euglenida</taxon>
        <taxon>Spirocuta</taxon>
        <taxon>Euglenophyceae</taxon>
        <taxon>Eutreptiales</taxon>
        <taxon>Eutreptiaceae</taxon>
        <taxon>Eutreptiella</taxon>
    </lineage>
</organism>
<protein>
    <submittedName>
        <fullName evidence="2">Uncharacterized protein</fullName>
    </submittedName>
</protein>
<evidence type="ECO:0000256" key="1">
    <source>
        <dbReference type="SAM" id="MobiDB-lite"/>
    </source>
</evidence>
<proteinExistence type="predicted"/>